<accession>A0ABT4B4H4</accession>
<evidence type="ECO:0000313" key="2">
    <source>
        <dbReference type="Proteomes" id="UP001151002"/>
    </source>
</evidence>
<proteinExistence type="predicted"/>
<sequence length="74" mass="7409">MLARIRKAVVAGLGAGITTGVGALVVAGNMSRENVSQAIGVGITAAATVGWATWRAPNAKQPLASGGIIRQTRP</sequence>
<reference evidence="1" key="1">
    <citation type="submission" date="2022-11" db="EMBL/GenBank/DDBJ databases">
        <authorList>
            <person name="Somphong A."/>
            <person name="Phongsopitanun W."/>
        </authorList>
    </citation>
    <scope>NUCLEOTIDE SEQUENCE</scope>
    <source>
        <strain evidence="1">Pm04-4</strain>
    </source>
</reference>
<name>A0ABT4B4H4_9ACTN</name>
<dbReference type="RefSeq" id="WP_267565777.1">
    <property type="nucleotide sequence ID" value="NZ_JAPNTZ010000009.1"/>
</dbReference>
<organism evidence="1 2">
    <name type="scientific">Paractinoplanes pyxinae</name>
    <dbReference type="NCBI Taxonomy" id="2997416"/>
    <lineage>
        <taxon>Bacteria</taxon>
        <taxon>Bacillati</taxon>
        <taxon>Actinomycetota</taxon>
        <taxon>Actinomycetes</taxon>
        <taxon>Micromonosporales</taxon>
        <taxon>Micromonosporaceae</taxon>
        <taxon>Paractinoplanes</taxon>
    </lineage>
</organism>
<dbReference type="Proteomes" id="UP001151002">
    <property type="component" value="Unassembled WGS sequence"/>
</dbReference>
<evidence type="ECO:0000313" key="1">
    <source>
        <dbReference type="EMBL" id="MCY1141392.1"/>
    </source>
</evidence>
<comment type="caution">
    <text evidence="1">The sequence shown here is derived from an EMBL/GenBank/DDBJ whole genome shotgun (WGS) entry which is preliminary data.</text>
</comment>
<keyword evidence="2" id="KW-1185">Reference proteome</keyword>
<protein>
    <submittedName>
        <fullName evidence="1">Uncharacterized protein</fullName>
    </submittedName>
</protein>
<dbReference type="EMBL" id="JAPNTZ010000009">
    <property type="protein sequence ID" value="MCY1141392.1"/>
    <property type="molecule type" value="Genomic_DNA"/>
</dbReference>
<gene>
    <name evidence="1" type="ORF">OWR29_25620</name>
</gene>